<dbReference type="Pfam" id="PF13561">
    <property type="entry name" value="adh_short_C2"/>
    <property type="match status" value="1"/>
</dbReference>
<evidence type="ECO:0000259" key="6">
    <source>
        <dbReference type="SMART" id="SM00822"/>
    </source>
</evidence>
<keyword evidence="8" id="KW-1185">Reference proteome</keyword>
<comment type="catalytic activity">
    <reaction evidence="5">
        <text>a (3R)-hydroxyacyl-[ACP] + NADP(+) = a 3-oxoacyl-[ACP] + NADPH + H(+)</text>
        <dbReference type="Rhea" id="RHEA:17397"/>
        <dbReference type="Rhea" id="RHEA-COMP:9916"/>
        <dbReference type="Rhea" id="RHEA-COMP:9945"/>
        <dbReference type="ChEBI" id="CHEBI:15378"/>
        <dbReference type="ChEBI" id="CHEBI:57783"/>
        <dbReference type="ChEBI" id="CHEBI:58349"/>
        <dbReference type="ChEBI" id="CHEBI:78776"/>
        <dbReference type="ChEBI" id="CHEBI:78827"/>
        <dbReference type="EC" id="1.1.1.100"/>
    </reaction>
</comment>
<evidence type="ECO:0000256" key="5">
    <source>
        <dbReference type="ARBA" id="ARBA00048508"/>
    </source>
</evidence>
<dbReference type="InterPro" id="IPR057326">
    <property type="entry name" value="KR_dom"/>
</dbReference>
<feature type="domain" description="Ketoreductase" evidence="6">
    <location>
        <begin position="11"/>
        <end position="198"/>
    </location>
</feature>
<evidence type="ECO:0000256" key="3">
    <source>
        <dbReference type="ARBA" id="ARBA00022857"/>
    </source>
</evidence>
<dbReference type="FunFam" id="3.40.50.720:FF:000374">
    <property type="entry name" value="3-oxoacyl-(Acyl-carrier-protein) reductase"/>
    <property type="match status" value="1"/>
</dbReference>
<accession>A0A6A6NWT2</accession>
<dbReference type="PANTHER" id="PTHR42879">
    <property type="entry name" value="3-OXOACYL-(ACYL-CARRIER-PROTEIN) REDUCTASE"/>
    <property type="match status" value="1"/>
</dbReference>
<dbReference type="EMBL" id="MU001685">
    <property type="protein sequence ID" value="KAF2455917.1"/>
    <property type="molecule type" value="Genomic_DNA"/>
</dbReference>
<reference evidence="7" key="1">
    <citation type="journal article" date="2020" name="Stud. Mycol.">
        <title>101 Dothideomycetes genomes: a test case for predicting lifestyles and emergence of pathogens.</title>
        <authorList>
            <person name="Haridas S."/>
            <person name="Albert R."/>
            <person name="Binder M."/>
            <person name="Bloem J."/>
            <person name="Labutti K."/>
            <person name="Salamov A."/>
            <person name="Andreopoulos B."/>
            <person name="Baker S."/>
            <person name="Barry K."/>
            <person name="Bills G."/>
            <person name="Bluhm B."/>
            <person name="Cannon C."/>
            <person name="Castanera R."/>
            <person name="Culley D."/>
            <person name="Daum C."/>
            <person name="Ezra D."/>
            <person name="Gonzalez J."/>
            <person name="Henrissat B."/>
            <person name="Kuo A."/>
            <person name="Liang C."/>
            <person name="Lipzen A."/>
            <person name="Lutzoni F."/>
            <person name="Magnuson J."/>
            <person name="Mondo S."/>
            <person name="Nolan M."/>
            <person name="Ohm R."/>
            <person name="Pangilinan J."/>
            <person name="Park H.-J."/>
            <person name="Ramirez L."/>
            <person name="Alfaro M."/>
            <person name="Sun H."/>
            <person name="Tritt A."/>
            <person name="Yoshinaga Y."/>
            <person name="Zwiers L.-H."/>
            <person name="Turgeon B."/>
            <person name="Goodwin S."/>
            <person name="Spatafora J."/>
            <person name="Crous P."/>
            <person name="Grigoriev I."/>
        </authorList>
    </citation>
    <scope>NUCLEOTIDE SEQUENCE</scope>
    <source>
        <strain evidence="7">ATCC 16933</strain>
    </source>
</reference>
<dbReference type="PANTHER" id="PTHR42879:SF2">
    <property type="entry name" value="3-OXOACYL-[ACYL-CARRIER-PROTEIN] REDUCTASE FABG"/>
    <property type="match status" value="1"/>
</dbReference>
<dbReference type="GO" id="GO:0004316">
    <property type="term" value="F:3-oxoacyl-[acyl-carrier-protein] reductase (NADPH) activity"/>
    <property type="evidence" value="ECO:0007669"/>
    <property type="project" value="UniProtKB-EC"/>
</dbReference>
<organism evidence="7 8">
    <name type="scientific">Lineolata rhizophorae</name>
    <dbReference type="NCBI Taxonomy" id="578093"/>
    <lineage>
        <taxon>Eukaryota</taxon>
        <taxon>Fungi</taxon>
        <taxon>Dikarya</taxon>
        <taxon>Ascomycota</taxon>
        <taxon>Pezizomycotina</taxon>
        <taxon>Dothideomycetes</taxon>
        <taxon>Dothideomycetes incertae sedis</taxon>
        <taxon>Lineolatales</taxon>
        <taxon>Lineolataceae</taxon>
        <taxon>Lineolata</taxon>
    </lineage>
</organism>
<gene>
    <name evidence="7" type="ORF">BDY21DRAFT_349087</name>
</gene>
<dbReference type="SMART" id="SM00822">
    <property type="entry name" value="PKS_KR"/>
    <property type="match status" value="1"/>
</dbReference>
<dbReference type="InterPro" id="IPR050259">
    <property type="entry name" value="SDR"/>
</dbReference>
<dbReference type="OrthoDB" id="47007at2759"/>
<evidence type="ECO:0000313" key="8">
    <source>
        <dbReference type="Proteomes" id="UP000799766"/>
    </source>
</evidence>
<name>A0A6A6NWT2_9PEZI</name>
<dbReference type="Proteomes" id="UP000799766">
    <property type="component" value="Unassembled WGS sequence"/>
</dbReference>
<dbReference type="InterPro" id="IPR002347">
    <property type="entry name" value="SDR_fam"/>
</dbReference>
<evidence type="ECO:0000313" key="7">
    <source>
        <dbReference type="EMBL" id="KAF2455917.1"/>
    </source>
</evidence>
<dbReference type="SUPFAM" id="SSF51735">
    <property type="entry name" value="NAD(P)-binding Rossmann-fold domains"/>
    <property type="match status" value="1"/>
</dbReference>
<keyword evidence="4" id="KW-0560">Oxidoreductase</keyword>
<evidence type="ECO:0000256" key="2">
    <source>
        <dbReference type="ARBA" id="ARBA00012948"/>
    </source>
</evidence>
<dbReference type="AlphaFoldDB" id="A0A6A6NWT2"/>
<proteinExistence type="inferred from homology"/>
<dbReference type="PRINTS" id="PR00081">
    <property type="entry name" value="GDHRDH"/>
</dbReference>
<comment type="similarity">
    <text evidence="1">Belongs to the short-chain dehydrogenases/reductases (SDR) family.</text>
</comment>
<dbReference type="Gene3D" id="3.40.50.720">
    <property type="entry name" value="NAD(P)-binding Rossmann-like Domain"/>
    <property type="match status" value="1"/>
</dbReference>
<keyword evidence="3" id="KW-0521">NADP</keyword>
<dbReference type="PRINTS" id="PR00080">
    <property type="entry name" value="SDRFAMILY"/>
</dbReference>
<evidence type="ECO:0000256" key="1">
    <source>
        <dbReference type="ARBA" id="ARBA00006484"/>
    </source>
</evidence>
<dbReference type="InterPro" id="IPR036291">
    <property type="entry name" value="NAD(P)-bd_dom_sf"/>
</dbReference>
<dbReference type="EC" id="1.1.1.100" evidence="2"/>
<protein>
    <recommendedName>
        <fullName evidence="2">3-oxoacyl-[acyl-carrier-protein] reductase</fullName>
        <ecNumber evidence="2">1.1.1.100</ecNumber>
    </recommendedName>
</protein>
<sequence>MAPQKLPLSGKVAIVTGASRGIGEAIALELGKRGASVAITYTSESSAAGAENVAKKIESLNNGAKTTTIRGNLTSPTTPAAIVAHVTTTLGPKVDILVNNAGVESTKTLDTLTLEEWDSVMALNLRAPWLMTVAVLPHLRAPGRIINIGSVVSRSNYPGMGAYMTSKAGLEGFTRTLAAELGPQGHTVNTVLPGPTEGEMVQRAPQDMIATMKANTPLQNRLATKEDVAEVIALLAEERARWITGQSISASGGFLMI</sequence>
<evidence type="ECO:0000256" key="4">
    <source>
        <dbReference type="ARBA" id="ARBA00023002"/>
    </source>
</evidence>